<protein>
    <recommendedName>
        <fullName evidence="3">Glycine zipper 2TM protein</fullName>
    </recommendedName>
</protein>
<reference evidence="1 2" key="1">
    <citation type="submission" date="2018-06" db="EMBL/GenBank/DDBJ databases">
        <title>Genomic Encyclopedia of Type Strains, Phase III (KMG-III): the genomes of soil and plant-associated and newly described type strains.</title>
        <authorList>
            <person name="Whitman W."/>
        </authorList>
    </citation>
    <scope>NUCLEOTIDE SEQUENCE [LARGE SCALE GENOMIC DNA]</scope>
    <source>
        <strain evidence="1 2">LMG 23644</strain>
    </source>
</reference>
<evidence type="ECO:0000313" key="2">
    <source>
        <dbReference type="Proteomes" id="UP000248918"/>
    </source>
</evidence>
<accession>A0A329B5F8</accession>
<evidence type="ECO:0000313" key="1">
    <source>
        <dbReference type="EMBL" id="RAS15623.1"/>
    </source>
</evidence>
<dbReference type="Proteomes" id="UP000248918">
    <property type="component" value="Unassembled WGS sequence"/>
</dbReference>
<gene>
    <name evidence="1" type="ORF">BX591_1592</name>
</gene>
<sequence length="80" mass="7810">MKTRKAIFALLTIIPVLISVSAAYGKGCLKGAVVGGVAGHVAGHHAVAGAALGCAVGHHEAVKKEKAAAAQSASGATRPQ</sequence>
<name>A0A329B5F8_9BURK</name>
<dbReference type="EMBL" id="QLTK01000059">
    <property type="protein sequence ID" value="RAS15623.1"/>
    <property type="molecule type" value="Genomic_DNA"/>
</dbReference>
<organism evidence="1 2">
    <name type="scientific">Paraburkholderia bryophila</name>
    <dbReference type="NCBI Taxonomy" id="420952"/>
    <lineage>
        <taxon>Bacteria</taxon>
        <taxon>Pseudomonadati</taxon>
        <taxon>Pseudomonadota</taxon>
        <taxon>Betaproteobacteria</taxon>
        <taxon>Burkholderiales</taxon>
        <taxon>Burkholderiaceae</taxon>
        <taxon>Paraburkholderia</taxon>
    </lineage>
</organism>
<comment type="caution">
    <text evidence="1">The sequence shown here is derived from an EMBL/GenBank/DDBJ whole genome shotgun (WGS) entry which is preliminary data.</text>
</comment>
<evidence type="ECO:0008006" key="3">
    <source>
        <dbReference type="Google" id="ProtNLM"/>
    </source>
</evidence>
<dbReference type="AlphaFoldDB" id="A0A329B5F8"/>
<dbReference type="RefSeq" id="WP_111935951.1">
    <property type="nucleotide sequence ID" value="NZ_CADFFP010000028.1"/>
</dbReference>
<proteinExistence type="predicted"/>